<feature type="region of interest" description="Disordered" evidence="1">
    <location>
        <begin position="131"/>
        <end position="152"/>
    </location>
</feature>
<reference evidence="3" key="1">
    <citation type="journal article" date="2011" name="Genome Res.">
        <title>Phylogeny-wide analysis of social amoeba genomes highlights ancient origins for complex intercellular communication.</title>
        <authorList>
            <person name="Heidel A.J."/>
            <person name="Lawal H.M."/>
            <person name="Felder M."/>
            <person name="Schilde C."/>
            <person name="Helps N.R."/>
            <person name="Tunggal B."/>
            <person name="Rivero F."/>
            <person name="John U."/>
            <person name="Schleicher M."/>
            <person name="Eichinger L."/>
            <person name="Platzer M."/>
            <person name="Noegel A.A."/>
            <person name="Schaap P."/>
            <person name="Gloeckner G."/>
        </authorList>
    </citation>
    <scope>NUCLEOTIDE SEQUENCE [LARGE SCALE GENOMIC DNA]</scope>
    <source>
        <strain evidence="3">SH3</strain>
    </source>
</reference>
<dbReference type="Proteomes" id="UP000007797">
    <property type="component" value="Unassembled WGS sequence"/>
</dbReference>
<evidence type="ECO:0008006" key="4">
    <source>
        <dbReference type="Google" id="ProtNLM"/>
    </source>
</evidence>
<evidence type="ECO:0000313" key="2">
    <source>
        <dbReference type="EMBL" id="EGG14455.1"/>
    </source>
</evidence>
<name>F4QCM7_CACFS</name>
<dbReference type="PANTHER" id="PTHR24114">
    <property type="entry name" value="LEUCINE RICH REPEAT FAMILY PROTEIN"/>
    <property type="match status" value="1"/>
</dbReference>
<dbReference type="SMART" id="SM00368">
    <property type="entry name" value="LRR_RI"/>
    <property type="match status" value="9"/>
</dbReference>
<accession>F4QCM7</accession>
<gene>
    <name evidence="2" type="ORF">DFA_12227</name>
</gene>
<dbReference type="RefSeq" id="XP_004353864.1">
    <property type="nucleotide sequence ID" value="XM_004353812.1"/>
</dbReference>
<dbReference type="AlphaFoldDB" id="F4QCM7"/>
<organism evidence="2 3">
    <name type="scientific">Cavenderia fasciculata</name>
    <name type="common">Slime mold</name>
    <name type="synonym">Dictyostelium fasciculatum</name>
    <dbReference type="NCBI Taxonomy" id="261658"/>
    <lineage>
        <taxon>Eukaryota</taxon>
        <taxon>Amoebozoa</taxon>
        <taxon>Evosea</taxon>
        <taxon>Eumycetozoa</taxon>
        <taxon>Dictyostelia</taxon>
        <taxon>Acytosteliales</taxon>
        <taxon>Cavenderiaceae</taxon>
        <taxon>Cavenderia</taxon>
    </lineage>
</organism>
<dbReference type="OrthoDB" id="272549at2759"/>
<evidence type="ECO:0000313" key="3">
    <source>
        <dbReference type="Proteomes" id="UP000007797"/>
    </source>
</evidence>
<dbReference type="OMA" id="LWAKCIV"/>
<dbReference type="InterPro" id="IPR052394">
    <property type="entry name" value="LRR-containing"/>
</dbReference>
<dbReference type="KEGG" id="dfa:DFA_12227"/>
<proteinExistence type="predicted"/>
<dbReference type="SUPFAM" id="SSF52047">
    <property type="entry name" value="RNI-like"/>
    <property type="match status" value="1"/>
</dbReference>
<keyword evidence="3" id="KW-1185">Reference proteome</keyword>
<dbReference type="PANTHER" id="PTHR24114:SF2">
    <property type="entry name" value="F-BOX DOMAIN-CONTAINING PROTEIN-RELATED"/>
    <property type="match status" value="1"/>
</dbReference>
<feature type="compositionally biased region" description="Low complexity" evidence="1">
    <location>
        <begin position="710"/>
        <end position="737"/>
    </location>
</feature>
<dbReference type="Pfam" id="PF13516">
    <property type="entry name" value="LRR_6"/>
    <property type="match status" value="4"/>
</dbReference>
<evidence type="ECO:0000256" key="1">
    <source>
        <dbReference type="SAM" id="MobiDB-lite"/>
    </source>
</evidence>
<dbReference type="GeneID" id="14866009"/>
<dbReference type="InterPro" id="IPR001611">
    <property type="entry name" value="Leu-rich_rpt"/>
</dbReference>
<feature type="region of interest" description="Disordered" evidence="1">
    <location>
        <begin position="702"/>
        <end position="741"/>
    </location>
</feature>
<dbReference type="InterPro" id="IPR032675">
    <property type="entry name" value="LRR_dom_sf"/>
</dbReference>
<protein>
    <recommendedName>
        <fullName evidence="4">Leucine-rich repeat-containing protein</fullName>
    </recommendedName>
</protein>
<feature type="compositionally biased region" description="Polar residues" evidence="1">
    <location>
        <begin position="131"/>
        <end position="148"/>
    </location>
</feature>
<dbReference type="Gene3D" id="3.80.10.10">
    <property type="entry name" value="Ribonuclease Inhibitor"/>
    <property type="match status" value="4"/>
</dbReference>
<sequence length="759" mass="82529">MTDIKILSNIINDLSKHNLNNSSNSSGGSSTDVSTVVAAAAAAAVASSCNPLLSSSQEIYQDKQTTKTSTTTTCDRVENINDLPKFVLVEIFKHLNSKLVCQDVPANPYFHNFCYDVNSSESIARSKQYFSDQKSSGNNNNQQLITKPTTTTATNNNNTAAACDNDDATSFCKYLNNVLNLAGVCKLWADKIVPISICGVVKIVSRRQLSTVLRFMTDGIISGGSKCLFSTIKFHSKAGAIPTCDYKLLFNDEMTSLRSLCFDRDQLSFADVVVLSKYIANSTSLTVLKVPSNFSMCCRAFYSFCDAIKKNNSVQTLDMSANPMSLEMVMSLCDALTANRSITHLDLSFSTIGSNGTHIAEVIKVNNTIRSLFLIGNELDDCAVSAIADALRHKNTSITELSLSENEFGDDIGAMIGNLFKQNTIIQSIDLSCNQLSEMTALSFAESLGSNTTLRSLNLSDCSLSDEGGADDEDQCVRSLCYAGGGGLGGGGIELFQTLQMNTTISQIVLWGCDLNSSDALKEELSNLLSTNTAIQSLSLGYNELTSADIIDIVKNGLWHNKTLKSIHLNNNHIDSKGGMVIAEYLSQNTTLMELSLYDNIVDNVGAIHFLISLGKNHTIRKLCLGSNRVCPTISSQFRPIVSYNQPVCANLKDFWIQSKHKFMAERTLFLSKYLTLPGDFSLVIKQLFDFLLEKQPPSSSFSTQLAIAPTPTSTPTKPINNNNNNNTNIQNNNNTNGSSAHLVDSLVKESKTTATVPN</sequence>
<dbReference type="EMBL" id="GL883029">
    <property type="protein sequence ID" value="EGG14455.1"/>
    <property type="molecule type" value="Genomic_DNA"/>
</dbReference>